<sequence>MVRVNGLMSQSQEGVKTPHRIELCEEKLVRPTRSYRKRRIVTASPVKTENAELTETPLRKLQYQISCFPSSCQS</sequence>
<proteinExistence type="predicted"/>
<name>A0ABN8IEF7_9NEOP</name>
<organism evidence="1 2">
    <name type="scientific">Iphiclides podalirius</name>
    <name type="common">scarce swallowtail</name>
    <dbReference type="NCBI Taxonomy" id="110791"/>
    <lineage>
        <taxon>Eukaryota</taxon>
        <taxon>Metazoa</taxon>
        <taxon>Ecdysozoa</taxon>
        <taxon>Arthropoda</taxon>
        <taxon>Hexapoda</taxon>
        <taxon>Insecta</taxon>
        <taxon>Pterygota</taxon>
        <taxon>Neoptera</taxon>
        <taxon>Endopterygota</taxon>
        <taxon>Lepidoptera</taxon>
        <taxon>Glossata</taxon>
        <taxon>Ditrysia</taxon>
        <taxon>Papilionoidea</taxon>
        <taxon>Papilionidae</taxon>
        <taxon>Papilioninae</taxon>
        <taxon>Iphiclides</taxon>
    </lineage>
</organism>
<feature type="non-terminal residue" evidence="1">
    <location>
        <position position="74"/>
    </location>
</feature>
<dbReference type="EMBL" id="OW152832">
    <property type="protein sequence ID" value="CAH2052071.1"/>
    <property type="molecule type" value="Genomic_DNA"/>
</dbReference>
<keyword evidence="2" id="KW-1185">Reference proteome</keyword>
<accession>A0ABN8IEF7</accession>
<evidence type="ECO:0000313" key="1">
    <source>
        <dbReference type="EMBL" id="CAH2052071.1"/>
    </source>
</evidence>
<gene>
    <name evidence="1" type="ORF">IPOD504_LOCUS8063</name>
</gene>
<evidence type="ECO:0000313" key="2">
    <source>
        <dbReference type="Proteomes" id="UP000837857"/>
    </source>
</evidence>
<protein>
    <submittedName>
        <fullName evidence="1">Uncharacterized protein</fullName>
    </submittedName>
</protein>
<reference evidence="1" key="1">
    <citation type="submission" date="2022-03" db="EMBL/GenBank/DDBJ databases">
        <authorList>
            <person name="Martin H S."/>
        </authorList>
    </citation>
    <scope>NUCLEOTIDE SEQUENCE</scope>
</reference>
<dbReference type="Proteomes" id="UP000837857">
    <property type="component" value="Chromosome 20"/>
</dbReference>